<keyword evidence="3" id="KW-1185">Reference proteome</keyword>
<keyword evidence="1" id="KW-0812">Transmembrane</keyword>
<organism evidence="2 3">
    <name type="scientific">Pirellula staleyi (strain ATCC 27377 / DSM 6068 / ICPB 4128)</name>
    <name type="common">Pirella staleyi</name>
    <dbReference type="NCBI Taxonomy" id="530564"/>
    <lineage>
        <taxon>Bacteria</taxon>
        <taxon>Pseudomonadati</taxon>
        <taxon>Planctomycetota</taxon>
        <taxon>Planctomycetia</taxon>
        <taxon>Pirellulales</taxon>
        <taxon>Pirellulaceae</taxon>
        <taxon>Pirellula</taxon>
    </lineage>
</organism>
<keyword evidence="1" id="KW-0472">Membrane</keyword>
<feature type="transmembrane region" description="Helical" evidence="1">
    <location>
        <begin position="103"/>
        <end position="124"/>
    </location>
</feature>
<feature type="transmembrane region" description="Helical" evidence="1">
    <location>
        <begin position="169"/>
        <end position="188"/>
    </location>
</feature>
<dbReference type="EMBL" id="CP001848">
    <property type="protein sequence ID" value="ADB15384.1"/>
    <property type="molecule type" value="Genomic_DNA"/>
</dbReference>
<evidence type="ECO:0008006" key="4">
    <source>
        <dbReference type="Google" id="ProtNLM"/>
    </source>
</evidence>
<feature type="transmembrane region" description="Helical" evidence="1">
    <location>
        <begin position="44"/>
        <end position="61"/>
    </location>
</feature>
<protein>
    <recommendedName>
        <fullName evidence="4">Peptidase M50</fullName>
    </recommendedName>
</protein>
<accession>D2R5C5</accession>
<feature type="transmembrane region" description="Helical" evidence="1">
    <location>
        <begin position="136"/>
        <end position="157"/>
    </location>
</feature>
<evidence type="ECO:0000313" key="2">
    <source>
        <dbReference type="EMBL" id="ADB15384.1"/>
    </source>
</evidence>
<sequence>MVVSSVVGDYSSSVDRIRTQQLNEYASLVATKWILERFRFVNRFWQCLLISSLLLACWLGMQQVHELGHVLGALATGAKVERVLLHPLSISRTDLSHNPAPLVVVWCGPIVGVMAPVLLWQIAAWVRFPMTYTLRFFAAFCLVTNGLYISIGSLAQIGDCGEMLRHGSSMWQLGLFGLVTVPLGFWLWNGEGERFGLSQQARSVARSHALVMLLTAIVLLLLGLVFRG</sequence>
<keyword evidence="1" id="KW-1133">Transmembrane helix</keyword>
<reference evidence="2 3" key="1">
    <citation type="journal article" date="2009" name="Stand. Genomic Sci.">
        <title>Complete genome sequence of Pirellula staleyi type strain (ATCC 27377).</title>
        <authorList>
            <person name="Clum A."/>
            <person name="Tindall B.J."/>
            <person name="Sikorski J."/>
            <person name="Ivanova N."/>
            <person name="Mavrommatis K."/>
            <person name="Lucas S."/>
            <person name="Glavina del Rio T."/>
            <person name="Nolan M."/>
            <person name="Chen F."/>
            <person name="Tice H."/>
            <person name="Pitluck S."/>
            <person name="Cheng J.F."/>
            <person name="Chertkov O."/>
            <person name="Brettin T."/>
            <person name="Han C."/>
            <person name="Detter J.C."/>
            <person name="Kuske C."/>
            <person name="Bruce D."/>
            <person name="Goodwin L."/>
            <person name="Ovchinikova G."/>
            <person name="Pati A."/>
            <person name="Mikhailova N."/>
            <person name="Chen A."/>
            <person name="Palaniappan K."/>
            <person name="Land M."/>
            <person name="Hauser L."/>
            <person name="Chang Y.J."/>
            <person name="Jeffries C.D."/>
            <person name="Chain P."/>
            <person name="Rohde M."/>
            <person name="Goker M."/>
            <person name="Bristow J."/>
            <person name="Eisen J.A."/>
            <person name="Markowitz V."/>
            <person name="Hugenholtz P."/>
            <person name="Kyrpides N.C."/>
            <person name="Klenk H.P."/>
            <person name="Lapidus A."/>
        </authorList>
    </citation>
    <scope>NUCLEOTIDE SEQUENCE [LARGE SCALE GENOMIC DNA]</scope>
    <source>
        <strain evidence="3">ATCC 27377 / DSM 6068 / ICPB 4128</strain>
    </source>
</reference>
<dbReference type="KEGG" id="psl:Psta_0698"/>
<dbReference type="eggNOG" id="ENOG5032TY1">
    <property type="taxonomic scope" value="Bacteria"/>
</dbReference>
<dbReference type="AlphaFoldDB" id="D2R5C5"/>
<dbReference type="Proteomes" id="UP000001887">
    <property type="component" value="Chromosome"/>
</dbReference>
<dbReference type="HOGENOM" id="CLU_1213902_0_0_0"/>
<evidence type="ECO:0000313" key="3">
    <source>
        <dbReference type="Proteomes" id="UP000001887"/>
    </source>
</evidence>
<proteinExistence type="predicted"/>
<evidence type="ECO:0000256" key="1">
    <source>
        <dbReference type="SAM" id="Phobius"/>
    </source>
</evidence>
<name>D2R5C5_PIRSD</name>
<feature type="transmembrane region" description="Helical" evidence="1">
    <location>
        <begin position="209"/>
        <end position="226"/>
    </location>
</feature>
<gene>
    <name evidence="2" type="ordered locus">Psta_0698</name>
</gene>